<reference evidence="4 5" key="1">
    <citation type="submission" date="2020-06" db="EMBL/GenBank/DDBJ databases">
        <title>Genomic analysis of Salicibibacter sp. NKC21-4.</title>
        <authorList>
            <person name="Oh Y.J."/>
        </authorList>
    </citation>
    <scope>NUCLEOTIDE SEQUENCE [LARGE SCALE GENOMIC DNA]</scope>
    <source>
        <strain evidence="4 5">NKC21-4</strain>
    </source>
</reference>
<evidence type="ECO:0000259" key="3">
    <source>
        <dbReference type="Pfam" id="PF00171"/>
    </source>
</evidence>
<evidence type="ECO:0000313" key="4">
    <source>
        <dbReference type="EMBL" id="QQK78882.1"/>
    </source>
</evidence>
<dbReference type="GO" id="GO:0008911">
    <property type="term" value="F:lactaldehyde dehydrogenase (NAD+) activity"/>
    <property type="evidence" value="ECO:0007669"/>
    <property type="project" value="TreeGrafter"/>
</dbReference>
<dbReference type="SUPFAM" id="SSF53720">
    <property type="entry name" value="ALDH-like"/>
    <property type="match status" value="1"/>
</dbReference>
<dbReference type="RefSeq" id="WP_200087685.1">
    <property type="nucleotide sequence ID" value="NZ_CP054706.1"/>
</dbReference>
<dbReference type="InterPro" id="IPR016161">
    <property type="entry name" value="Ald_DH/histidinol_DH"/>
</dbReference>
<accession>A0A7T6Z8W9</accession>
<organism evidence="4 5">
    <name type="scientific">Salicibibacter cibi</name>
    <dbReference type="NCBI Taxonomy" id="2743001"/>
    <lineage>
        <taxon>Bacteria</taxon>
        <taxon>Bacillati</taxon>
        <taxon>Bacillota</taxon>
        <taxon>Bacilli</taxon>
        <taxon>Bacillales</taxon>
        <taxon>Bacillaceae</taxon>
        <taxon>Salicibibacter</taxon>
    </lineage>
</organism>
<gene>
    <name evidence="4" type="ORF">HUG20_02495</name>
</gene>
<dbReference type="Gene3D" id="3.40.605.10">
    <property type="entry name" value="Aldehyde Dehydrogenase, Chain A, domain 1"/>
    <property type="match status" value="1"/>
</dbReference>
<comment type="similarity">
    <text evidence="1">Belongs to the aldehyde dehydrogenase family.</text>
</comment>
<protein>
    <submittedName>
        <fullName evidence="4">Aldehyde dehydrogenase family protein</fullName>
    </submittedName>
</protein>
<dbReference type="InterPro" id="IPR015590">
    <property type="entry name" value="Aldehyde_DH_dom"/>
</dbReference>
<dbReference type="InterPro" id="IPR051020">
    <property type="entry name" value="ALDH-related_metabolic_enz"/>
</dbReference>
<keyword evidence="2" id="KW-0560">Oxidoreductase</keyword>
<dbReference type="InterPro" id="IPR016162">
    <property type="entry name" value="Ald_DH_N"/>
</dbReference>
<dbReference type="EMBL" id="CP054706">
    <property type="protein sequence ID" value="QQK78882.1"/>
    <property type="molecule type" value="Genomic_DNA"/>
</dbReference>
<dbReference type="AlphaFoldDB" id="A0A7T6Z8W9"/>
<evidence type="ECO:0000256" key="2">
    <source>
        <dbReference type="ARBA" id="ARBA00023002"/>
    </source>
</evidence>
<evidence type="ECO:0000256" key="1">
    <source>
        <dbReference type="ARBA" id="ARBA00009986"/>
    </source>
</evidence>
<feature type="domain" description="Aldehyde dehydrogenase" evidence="3">
    <location>
        <begin position="3"/>
        <end position="122"/>
    </location>
</feature>
<dbReference type="Gene3D" id="3.40.309.10">
    <property type="entry name" value="Aldehyde Dehydrogenase, Chain A, domain 2"/>
    <property type="match status" value="1"/>
</dbReference>
<proteinExistence type="inferred from homology"/>
<dbReference type="Proteomes" id="UP000595349">
    <property type="component" value="Chromosome"/>
</dbReference>
<dbReference type="KEGG" id="scib:HUG20_02495"/>
<dbReference type="PANTHER" id="PTHR42991">
    <property type="entry name" value="ALDEHYDE DEHYDROGENASE"/>
    <property type="match status" value="1"/>
</dbReference>
<dbReference type="PANTHER" id="PTHR42991:SF1">
    <property type="entry name" value="ALDEHYDE DEHYDROGENASE"/>
    <property type="match status" value="1"/>
</dbReference>
<sequence>MTGGKREGALFYPTILTNVTENMKVMCEEVFAPVISIVPFDDIDDVFTKVNDSKYGLQAGVFTSNLHIAMRAVQALEFGGVNINDVSTFRADTLPYGGVKDSGIGKEGPHNAIKEMTNEKVITMHI</sequence>
<evidence type="ECO:0000313" key="5">
    <source>
        <dbReference type="Proteomes" id="UP000595349"/>
    </source>
</evidence>
<keyword evidence="5" id="KW-1185">Reference proteome</keyword>
<dbReference type="Pfam" id="PF00171">
    <property type="entry name" value="Aldedh"/>
    <property type="match status" value="1"/>
</dbReference>
<name>A0A7T6Z8W9_9BACI</name>
<dbReference type="InterPro" id="IPR016163">
    <property type="entry name" value="Ald_DH_C"/>
</dbReference>